<dbReference type="AlphaFoldDB" id="A0A7J7KLC8"/>
<proteinExistence type="predicted"/>
<organism evidence="1 2">
    <name type="scientific">Bugula neritina</name>
    <name type="common">Brown bryozoan</name>
    <name type="synonym">Sertularia neritina</name>
    <dbReference type="NCBI Taxonomy" id="10212"/>
    <lineage>
        <taxon>Eukaryota</taxon>
        <taxon>Metazoa</taxon>
        <taxon>Spiralia</taxon>
        <taxon>Lophotrochozoa</taxon>
        <taxon>Bryozoa</taxon>
        <taxon>Gymnolaemata</taxon>
        <taxon>Cheilostomatida</taxon>
        <taxon>Flustrina</taxon>
        <taxon>Buguloidea</taxon>
        <taxon>Bugulidae</taxon>
        <taxon>Bugula</taxon>
    </lineage>
</organism>
<name>A0A7J7KLC8_BUGNE</name>
<dbReference type="Proteomes" id="UP000593567">
    <property type="component" value="Unassembled WGS sequence"/>
</dbReference>
<comment type="caution">
    <text evidence="1">The sequence shown here is derived from an EMBL/GenBank/DDBJ whole genome shotgun (WGS) entry which is preliminary data.</text>
</comment>
<keyword evidence="2" id="KW-1185">Reference proteome</keyword>
<dbReference type="EMBL" id="VXIV02000337">
    <property type="protein sequence ID" value="KAF6038864.1"/>
    <property type="molecule type" value="Genomic_DNA"/>
</dbReference>
<evidence type="ECO:0000313" key="1">
    <source>
        <dbReference type="EMBL" id="KAF6038864.1"/>
    </source>
</evidence>
<accession>A0A7J7KLC8</accession>
<sequence>MKNCGTREKKQIESDDEDFLEDSLDKFIVPDDESLSEGSDVDNVFYCKLIICWTNKVLGEVQILKQKIMILKDLRASNIPLPFSQTLMSHLMNS</sequence>
<protein>
    <submittedName>
        <fullName evidence="1">Uncharacterized protein</fullName>
    </submittedName>
</protein>
<gene>
    <name evidence="1" type="ORF">EB796_002828</name>
</gene>
<evidence type="ECO:0000313" key="2">
    <source>
        <dbReference type="Proteomes" id="UP000593567"/>
    </source>
</evidence>
<reference evidence="1" key="1">
    <citation type="submission" date="2020-06" db="EMBL/GenBank/DDBJ databases">
        <title>Draft genome of Bugula neritina, a colonial animal packing powerful symbionts and potential medicines.</title>
        <authorList>
            <person name="Rayko M."/>
        </authorList>
    </citation>
    <scope>NUCLEOTIDE SEQUENCE [LARGE SCALE GENOMIC DNA]</scope>
    <source>
        <strain evidence="1">Kwan_BN1</strain>
    </source>
</reference>